<name>A0ABY9BAR3_9CHLR</name>
<dbReference type="InterPro" id="IPR025246">
    <property type="entry name" value="IS30-like_HTH"/>
</dbReference>
<dbReference type="InterPro" id="IPR009057">
    <property type="entry name" value="Homeodomain-like_sf"/>
</dbReference>
<protein>
    <submittedName>
        <fullName evidence="2">Helix-turn-helix domain-containing protein</fullName>
    </submittedName>
</protein>
<dbReference type="Proteomes" id="UP001431572">
    <property type="component" value="Plasmid unnamed1"/>
</dbReference>
<gene>
    <name evidence="2" type="ORF">OZ401_004793</name>
</gene>
<geneLocation type="plasmid" evidence="2 3">
    <name>unnamed1</name>
</geneLocation>
<proteinExistence type="predicted"/>
<reference evidence="2" key="1">
    <citation type="journal article" date="2024" name="Nature">
        <title>Anoxygenic phototroph of the Chloroflexota uses a type I reaction centre.</title>
        <authorList>
            <person name="Tsuji J.M."/>
            <person name="Shaw N.A."/>
            <person name="Nagashima S."/>
            <person name="Venkiteswaran J.J."/>
            <person name="Schiff S.L."/>
            <person name="Watanabe T."/>
            <person name="Fukui M."/>
            <person name="Hanada S."/>
            <person name="Tank M."/>
            <person name="Neufeld J.D."/>
        </authorList>
    </citation>
    <scope>NUCLEOTIDE SEQUENCE</scope>
    <source>
        <strain evidence="2">L227-S17</strain>
    </source>
</reference>
<dbReference type="Pfam" id="PF13936">
    <property type="entry name" value="HTH_38"/>
    <property type="match status" value="1"/>
</dbReference>
<feature type="domain" description="Transposase IS30-like HTH" evidence="1">
    <location>
        <begin position="15"/>
        <end position="51"/>
    </location>
</feature>
<sequence>MTRHGQTHRTKGHILHDRIKIGELYIKGWSQARIAAELGVSQATVSREIRRISTEWQQKYLEDFDAMVRKQLLEIDNVIAEAYAAWERSQQKHASQTRQVLESTGEAGSEANGRLQQFGTLKVTVSDEVGDVAFLQVIRDMLAQKAKLLDLNSPERHLIGISAQVQYSSDVAFKILHDPQAGEMMRQLMEHVAGSDIVYPN</sequence>
<evidence type="ECO:0000259" key="1">
    <source>
        <dbReference type="Pfam" id="PF13936"/>
    </source>
</evidence>
<organism evidence="2 3">
    <name type="scientific">Candidatus Chlorohelix allophototropha</name>
    <dbReference type="NCBI Taxonomy" id="3003348"/>
    <lineage>
        <taxon>Bacteria</taxon>
        <taxon>Bacillati</taxon>
        <taxon>Chloroflexota</taxon>
        <taxon>Chloroflexia</taxon>
        <taxon>Candidatus Chloroheliales</taxon>
        <taxon>Candidatus Chloroheliaceae</taxon>
        <taxon>Candidatus Chlorohelix</taxon>
    </lineage>
</organism>
<dbReference type="RefSeq" id="WP_341471876.1">
    <property type="nucleotide sequence ID" value="NZ_CP128401.1"/>
</dbReference>
<dbReference type="EMBL" id="CP128401">
    <property type="protein sequence ID" value="WJW69992.1"/>
    <property type="molecule type" value="Genomic_DNA"/>
</dbReference>
<accession>A0ABY9BAR3</accession>
<evidence type="ECO:0000313" key="2">
    <source>
        <dbReference type="EMBL" id="WJW69992.1"/>
    </source>
</evidence>
<keyword evidence="3" id="KW-1185">Reference proteome</keyword>
<dbReference type="Gene3D" id="1.10.10.60">
    <property type="entry name" value="Homeodomain-like"/>
    <property type="match status" value="1"/>
</dbReference>
<evidence type="ECO:0000313" key="3">
    <source>
        <dbReference type="Proteomes" id="UP001431572"/>
    </source>
</evidence>
<keyword evidence="2" id="KW-0614">Plasmid</keyword>
<dbReference type="SUPFAM" id="SSF46689">
    <property type="entry name" value="Homeodomain-like"/>
    <property type="match status" value="1"/>
</dbReference>